<evidence type="ECO:0000313" key="2">
    <source>
        <dbReference type="EMBL" id="OPX18111.1"/>
    </source>
</evidence>
<dbReference type="Proteomes" id="UP000191663">
    <property type="component" value="Unassembled WGS sequence"/>
</dbReference>
<dbReference type="EMBL" id="MUKB01000039">
    <property type="protein sequence ID" value="OPX18111.1"/>
    <property type="molecule type" value="Genomic_DNA"/>
</dbReference>
<name>A0A1V4QGH7_UNCW3</name>
<proteinExistence type="predicted"/>
<dbReference type="Gene3D" id="2.40.360.20">
    <property type="match status" value="1"/>
</dbReference>
<feature type="domain" description="DUF3108" evidence="1">
    <location>
        <begin position="128"/>
        <end position="179"/>
    </location>
</feature>
<dbReference type="PROSITE" id="PS51257">
    <property type="entry name" value="PROKAR_LIPOPROTEIN"/>
    <property type="match status" value="1"/>
</dbReference>
<dbReference type="InterPro" id="IPR049279">
    <property type="entry name" value="DUF3108-like"/>
</dbReference>
<gene>
    <name evidence="2" type="ORF">BXT86_02895</name>
</gene>
<organism evidence="2 3">
    <name type="scientific">candidate division WOR-3 bacterium 4484_100</name>
    <dbReference type="NCBI Taxonomy" id="1936077"/>
    <lineage>
        <taxon>Bacteria</taxon>
        <taxon>Bacteria division WOR-3</taxon>
    </lineage>
</organism>
<accession>A0A1V4QGH7</accession>
<evidence type="ECO:0000313" key="3">
    <source>
        <dbReference type="Proteomes" id="UP000191663"/>
    </source>
</evidence>
<dbReference type="Pfam" id="PF21347">
    <property type="entry name" value="DUF3108_like"/>
    <property type="match status" value="1"/>
</dbReference>
<reference evidence="3" key="1">
    <citation type="submission" date="2017-01" db="EMBL/GenBank/DDBJ databases">
        <title>Novel pathways for hydrocarbon cycling and metabolic interdependencies in hydrothermal sediment communities.</title>
        <authorList>
            <person name="Dombrowski N."/>
            <person name="Seitz K."/>
            <person name="Teske A."/>
            <person name="Baker B."/>
        </authorList>
    </citation>
    <scope>NUCLEOTIDE SEQUENCE [LARGE SCALE GENOMIC DNA]</scope>
</reference>
<evidence type="ECO:0000259" key="1">
    <source>
        <dbReference type="Pfam" id="PF21347"/>
    </source>
</evidence>
<comment type="caution">
    <text evidence="2">The sequence shown here is derived from an EMBL/GenBank/DDBJ whole genome shotgun (WGS) entry which is preliminary data.</text>
</comment>
<sequence>MKKLLLLVPLAILIVGCGGKADYFPLTVGNVWNYTTIKTTTMTTPDTSWSDTTTMKTEITQETTLDNETSVFEYVTTIDTYVGTTYIQETDEYILEYENKADTEPDTSLALPIEEGKTWTVRKDSAYTFTAVVLGKESVTVPAGTYDDCWKIGYITDNDTVFSYLAPDIGMVKNYYKHEDSLSTVEQTTELENATIK</sequence>
<protein>
    <recommendedName>
        <fullName evidence="1">DUF3108 domain-containing protein</fullName>
    </recommendedName>
</protein>
<dbReference type="AlphaFoldDB" id="A0A1V4QGH7"/>